<comment type="caution">
    <text evidence="1">The sequence shown here is derived from an EMBL/GenBank/DDBJ whole genome shotgun (WGS) entry which is preliminary data.</text>
</comment>
<name>A0A8H5M2S0_9AGAR</name>
<evidence type="ECO:0000313" key="2">
    <source>
        <dbReference type="Proteomes" id="UP000518752"/>
    </source>
</evidence>
<dbReference type="AlphaFoldDB" id="A0A8H5M2S0"/>
<gene>
    <name evidence="1" type="ORF">D9757_009563</name>
</gene>
<evidence type="ECO:0000313" key="1">
    <source>
        <dbReference type="EMBL" id="KAF5378667.1"/>
    </source>
</evidence>
<sequence length="136" mass="15095">MASELQQHAPLKRRELSFLQALVLKTRTCTTSYGTLGTSSDSAYLDGDAGELPSNLRKEAFSMRCCAQIHEHHAAHHAVPLPWSNDCGDEDAGAESVNIIEGEQMSIVLVVDLRLRCYRQRPKMVFPVPVRTTSNN</sequence>
<proteinExistence type="predicted"/>
<dbReference type="EMBL" id="JAACJN010000075">
    <property type="protein sequence ID" value="KAF5378667.1"/>
    <property type="molecule type" value="Genomic_DNA"/>
</dbReference>
<keyword evidence="2" id="KW-1185">Reference proteome</keyword>
<reference evidence="1 2" key="1">
    <citation type="journal article" date="2020" name="ISME J.">
        <title>Uncovering the hidden diversity of litter-decomposition mechanisms in mushroom-forming fungi.</title>
        <authorList>
            <person name="Floudas D."/>
            <person name="Bentzer J."/>
            <person name="Ahren D."/>
            <person name="Johansson T."/>
            <person name="Persson P."/>
            <person name="Tunlid A."/>
        </authorList>
    </citation>
    <scope>NUCLEOTIDE SEQUENCE [LARGE SCALE GENOMIC DNA]</scope>
    <source>
        <strain evidence="1 2">CBS 406.79</strain>
    </source>
</reference>
<dbReference type="Proteomes" id="UP000518752">
    <property type="component" value="Unassembled WGS sequence"/>
</dbReference>
<organism evidence="1 2">
    <name type="scientific">Collybiopsis confluens</name>
    <dbReference type="NCBI Taxonomy" id="2823264"/>
    <lineage>
        <taxon>Eukaryota</taxon>
        <taxon>Fungi</taxon>
        <taxon>Dikarya</taxon>
        <taxon>Basidiomycota</taxon>
        <taxon>Agaricomycotina</taxon>
        <taxon>Agaricomycetes</taxon>
        <taxon>Agaricomycetidae</taxon>
        <taxon>Agaricales</taxon>
        <taxon>Marasmiineae</taxon>
        <taxon>Omphalotaceae</taxon>
        <taxon>Collybiopsis</taxon>
    </lineage>
</organism>
<accession>A0A8H5M2S0</accession>
<protein>
    <submittedName>
        <fullName evidence="1">Uncharacterized protein</fullName>
    </submittedName>
</protein>